<evidence type="ECO:0000313" key="2">
    <source>
        <dbReference type="Proteomes" id="UP000219353"/>
    </source>
</evidence>
<name>A0A285INA3_9GAMM</name>
<evidence type="ECO:0000313" key="1">
    <source>
        <dbReference type="EMBL" id="SNY49363.1"/>
    </source>
</evidence>
<keyword evidence="2" id="KW-1185">Reference proteome</keyword>
<dbReference type="Proteomes" id="UP000219353">
    <property type="component" value="Unassembled WGS sequence"/>
</dbReference>
<reference evidence="2" key="1">
    <citation type="submission" date="2017-09" db="EMBL/GenBank/DDBJ databases">
        <authorList>
            <person name="Varghese N."/>
            <person name="Submissions S."/>
        </authorList>
    </citation>
    <scope>NUCLEOTIDE SEQUENCE [LARGE SCALE GENOMIC DNA]</scope>
    <source>
        <strain evidence="2">CGMCC 1.12461</strain>
    </source>
</reference>
<dbReference type="AlphaFoldDB" id="A0A285INA3"/>
<accession>A0A285INA3</accession>
<protein>
    <submittedName>
        <fullName evidence="1">Uncharacterized protein</fullName>
    </submittedName>
</protein>
<dbReference type="EMBL" id="OBEB01000002">
    <property type="protein sequence ID" value="SNY49363.1"/>
    <property type="molecule type" value="Genomic_DNA"/>
</dbReference>
<organism evidence="1 2">
    <name type="scientific">Arsukibacterium tuosuense</name>
    <dbReference type="NCBI Taxonomy" id="1323745"/>
    <lineage>
        <taxon>Bacteria</taxon>
        <taxon>Pseudomonadati</taxon>
        <taxon>Pseudomonadota</taxon>
        <taxon>Gammaproteobacteria</taxon>
        <taxon>Chromatiales</taxon>
        <taxon>Chromatiaceae</taxon>
        <taxon>Arsukibacterium</taxon>
    </lineage>
</organism>
<sequence>MHKYNVNEQYLNKKYVSVFYCFNLQTINHKI</sequence>
<proteinExistence type="predicted"/>
<gene>
    <name evidence="1" type="ORF">SAMN06297280_1376</name>
</gene>